<dbReference type="Proteomes" id="UP001172386">
    <property type="component" value="Unassembled WGS sequence"/>
</dbReference>
<organism evidence="1 2">
    <name type="scientific">Neophaeococcomyces mojaviensis</name>
    <dbReference type="NCBI Taxonomy" id="3383035"/>
    <lineage>
        <taxon>Eukaryota</taxon>
        <taxon>Fungi</taxon>
        <taxon>Dikarya</taxon>
        <taxon>Ascomycota</taxon>
        <taxon>Pezizomycotina</taxon>
        <taxon>Eurotiomycetes</taxon>
        <taxon>Chaetothyriomycetidae</taxon>
        <taxon>Chaetothyriales</taxon>
        <taxon>Chaetothyriales incertae sedis</taxon>
        <taxon>Neophaeococcomyces</taxon>
    </lineage>
</organism>
<keyword evidence="2" id="KW-1185">Reference proteome</keyword>
<proteinExistence type="predicted"/>
<evidence type="ECO:0000313" key="2">
    <source>
        <dbReference type="Proteomes" id="UP001172386"/>
    </source>
</evidence>
<protein>
    <submittedName>
        <fullName evidence="1">Uncharacterized protein</fullName>
    </submittedName>
</protein>
<comment type="caution">
    <text evidence="1">The sequence shown here is derived from an EMBL/GenBank/DDBJ whole genome shotgun (WGS) entry which is preliminary data.</text>
</comment>
<evidence type="ECO:0000313" key="1">
    <source>
        <dbReference type="EMBL" id="KAJ9649943.1"/>
    </source>
</evidence>
<gene>
    <name evidence="1" type="ORF">H2198_010734</name>
</gene>
<reference evidence="1" key="1">
    <citation type="submission" date="2022-10" db="EMBL/GenBank/DDBJ databases">
        <title>Culturing micro-colonial fungi from biological soil crusts in the Mojave desert and describing Neophaeococcomyces mojavensis, and introducing the new genera and species Taxawa tesnikishii.</title>
        <authorList>
            <person name="Kurbessoian T."/>
            <person name="Stajich J.E."/>
        </authorList>
    </citation>
    <scope>NUCLEOTIDE SEQUENCE</scope>
    <source>
        <strain evidence="1">JES_112</strain>
    </source>
</reference>
<accession>A0ACC2ZQZ0</accession>
<name>A0ACC2ZQZ0_9EURO</name>
<dbReference type="EMBL" id="JAPDRQ010000410">
    <property type="protein sequence ID" value="KAJ9649943.1"/>
    <property type="molecule type" value="Genomic_DNA"/>
</dbReference>
<sequence length="530" mass="57998">MAFATTRQWNGWNFFVCFLISLGQIAFGYPSSVISVTLAQPPFLSYMGLLDLTQNPPALSPNADSIIGAMSGVYLVGAIINVFIAGWVADKYGRKWAFHYCSFLALFGGGLTCGARNSGMFIIGRLFSGAGSCGYLAISESFHPSAAPLYSAELAPPGWRGLMVGMNGVNIAIGYALASYMGLAFFYSDNPATQWRAPLGIALIWPLVMIGVCLIVPESPRFLLMHGRIDEAREVVYKLHAVKGDFNQDFARAEFYQMAKQAEIDREMTPDWLEILRKPSYRKRVILGMGVAFFGQSSGVLVLNNYGPTIYAALGYDTEKQLIFQAGWVTVGIGANLIGAMIMDWVGRKPLLMTGLVGTCICLILEAAMVASFATEGTNKAGLRMGVAATYLFLFVYSLGIDVAGVVFYSELFPNFLRARGLSLTIAAFALTNLLYLQVAPIAFRKVGWKFYLLFIILAAIGAVWVWLFVPETKGIPLEEMARIFGDEVAVYENDIYSDHKPDELDLKQQGAENKGDIKRIGYTVGNSTV</sequence>